<comment type="similarity">
    <text evidence="1 5 6">Belongs to the peptidase S8 family.</text>
</comment>
<dbReference type="PROSITE" id="PS00136">
    <property type="entry name" value="SUBTILASE_ASP"/>
    <property type="match status" value="1"/>
</dbReference>
<dbReference type="PANTHER" id="PTHR43806:SF11">
    <property type="entry name" value="CEREVISIN-RELATED"/>
    <property type="match status" value="1"/>
</dbReference>
<keyword evidence="3 5" id="KW-0378">Hydrolase</keyword>
<dbReference type="OrthoDB" id="614750at2"/>
<feature type="transmembrane region" description="Helical" evidence="8">
    <location>
        <begin position="29"/>
        <end position="47"/>
    </location>
</feature>
<dbReference type="GO" id="GO:0004252">
    <property type="term" value="F:serine-type endopeptidase activity"/>
    <property type="evidence" value="ECO:0007669"/>
    <property type="project" value="UniProtKB-UniRule"/>
</dbReference>
<sequence length="876" mass="91267">MTHGKRHAAEFPHDSPCPTNPRSPRSSSAALLTVGTLVAASLTAVVLPGTASAEPRADKIGDHGRALLEKYEKQPWILPKSTKSDFATLILATNDGRADEVRSELESFGAEVTTVEEEIGYLKVNVGFDDVDKVEAIDDVVAIDVDELLPLPDPAPADKGADTGAATDGPSAETPDDNPYMPTNETGAVDFRKKNPEADGRGVTIGVLDTGVDVEHPALQKTTTGEDKIVDWVNATDPTNLIDLIYDPTFVLTAGVTGPTFEGRGRTWTAPEGAWRFGQFDFTVAGSDDDAWGVLYRPAEGTVLVDLDQNGDFTDEDAIGEFGDTRDVGKFGTDDPDTPINEAPAFVVSALPDVYNGTVHIGLDTHGHGTHVAGIAAGNGLFGGKMNGAAPGAEIVSMRACHNRGCSSAALTDGMVRLATDLDVDVINMSIGGLPALNDGQNARALLYNRLIAETGVQMFISAGNSGAGINTVGDPSVAGDVMSVGATVSGATWKANYGRDVDYDRGLFSFSSRGPREDGGFKPDITAPGAAISAIPTDKKGAPVPGAGYDLPPGYGMKNGTSMSSPQATGGAALLLSAAAQKGQTVTPVQLRTALRTSADFSDDLTALEQGHGQMNVGAAWKLLRKDLATDELTVTAPVCTEQSDKLVEPGFGRGLYNRCLPGAGGQKAGASKDYELTITRDTGGDAVQPYRVKLVGDDGTFSVPRHLKLGKAEETSLGITATPAEAGAHSAVLQLDNPRTRGVDHTVMLTVIVPDAEFTGENTSWSGSGEVSRAEAGSRYVAIPPGTTSFTVEMSGVAESSRLRWTAFTPFGPSGESATGHCYTNIPEAGTCNALKRTYSNPIPGIWDLSLDAASSSPVADNPYELGASITPAD</sequence>
<feature type="active site" description="Charge relay system" evidence="5">
    <location>
        <position position="563"/>
    </location>
</feature>
<evidence type="ECO:0000259" key="9">
    <source>
        <dbReference type="Pfam" id="PF00082"/>
    </source>
</evidence>
<accession>A0A223S6K4</accession>
<feature type="active site" description="Charge relay system" evidence="5">
    <location>
        <position position="209"/>
    </location>
</feature>
<keyword evidence="11" id="KW-1185">Reference proteome</keyword>
<proteinExistence type="inferred from homology"/>
<dbReference type="PRINTS" id="PR00723">
    <property type="entry name" value="SUBTILISIN"/>
</dbReference>
<evidence type="ECO:0000313" key="10">
    <source>
        <dbReference type="EMBL" id="ASU83669.1"/>
    </source>
</evidence>
<dbReference type="PROSITE" id="PS00137">
    <property type="entry name" value="SUBTILASE_HIS"/>
    <property type="match status" value="1"/>
</dbReference>
<evidence type="ECO:0000256" key="4">
    <source>
        <dbReference type="ARBA" id="ARBA00022825"/>
    </source>
</evidence>
<evidence type="ECO:0000256" key="6">
    <source>
        <dbReference type="RuleBase" id="RU003355"/>
    </source>
</evidence>
<dbReference type="InterPro" id="IPR036852">
    <property type="entry name" value="Peptidase_S8/S53_dom_sf"/>
</dbReference>
<evidence type="ECO:0000256" key="5">
    <source>
        <dbReference type="PROSITE-ProRule" id="PRU01240"/>
    </source>
</evidence>
<dbReference type="PROSITE" id="PS00138">
    <property type="entry name" value="SUBTILASE_SER"/>
    <property type="match status" value="1"/>
</dbReference>
<dbReference type="InterPro" id="IPR015500">
    <property type="entry name" value="Peptidase_S8_subtilisin-rel"/>
</dbReference>
<dbReference type="Gene3D" id="3.40.50.200">
    <property type="entry name" value="Peptidase S8/S53 domain"/>
    <property type="match status" value="2"/>
</dbReference>
<evidence type="ECO:0000256" key="1">
    <source>
        <dbReference type="ARBA" id="ARBA00011073"/>
    </source>
</evidence>
<feature type="domain" description="Peptidase S8/S53" evidence="9">
    <location>
        <begin position="200"/>
        <end position="614"/>
    </location>
</feature>
<keyword evidence="4 5" id="KW-0720">Serine protease</keyword>
<feature type="region of interest" description="Disordered" evidence="7">
    <location>
        <begin position="150"/>
        <end position="197"/>
    </location>
</feature>
<dbReference type="AlphaFoldDB" id="A0A223S6K4"/>
<evidence type="ECO:0000256" key="8">
    <source>
        <dbReference type="SAM" id="Phobius"/>
    </source>
</evidence>
<gene>
    <name evidence="10" type="ORF">CDO52_13485</name>
</gene>
<keyword evidence="8" id="KW-1133">Transmembrane helix</keyword>
<protein>
    <recommendedName>
        <fullName evidence="9">Peptidase S8/S53 domain-containing protein</fullName>
    </recommendedName>
</protein>
<dbReference type="InterPro" id="IPR023828">
    <property type="entry name" value="Peptidase_S8_Ser-AS"/>
</dbReference>
<dbReference type="SUPFAM" id="SSF52743">
    <property type="entry name" value="Subtilisin-like"/>
    <property type="match status" value="1"/>
</dbReference>
<keyword evidence="8" id="KW-0812">Transmembrane</keyword>
<organism evidence="10 11">
    <name type="scientific">Nocardiopsis gilva YIM 90087</name>
    <dbReference type="NCBI Taxonomy" id="1235441"/>
    <lineage>
        <taxon>Bacteria</taxon>
        <taxon>Bacillati</taxon>
        <taxon>Actinomycetota</taxon>
        <taxon>Actinomycetes</taxon>
        <taxon>Streptosporangiales</taxon>
        <taxon>Nocardiopsidaceae</taxon>
        <taxon>Nocardiopsis</taxon>
    </lineage>
</organism>
<evidence type="ECO:0000256" key="2">
    <source>
        <dbReference type="ARBA" id="ARBA00022670"/>
    </source>
</evidence>
<keyword evidence="8" id="KW-0472">Membrane</keyword>
<dbReference type="InterPro" id="IPR023827">
    <property type="entry name" value="Peptidase_S8_Asp-AS"/>
</dbReference>
<dbReference type="PANTHER" id="PTHR43806">
    <property type="entry name" value="PEPTIDASE S8"/>
    <property type="match status" value="1"/>
</dbReference>
<dbReference type="EMBL" id="CP022753">
    <property type="protein sequence ID" value="ASU83669.1"/>
    <property type="molecule type" value="Genomic_DNA"/>
</dbReference>
<dbReference type="KEGG" id="ngv:CDO52_13485"/>
<feature type="active site" description="Charge relay system" evidence="5">
    <location>
        <position position="368"/>
    </location>
</feature>
<dbReference type="PROSITE" id="PS51892">
    <property type="entry name" value="SUBTILASE"/>
    <property type="match status" value="1"/>
</dbReference>
<feature type="region of interest" description="Disordered" evidence="7">
    <location>
        <begin position="1"/>
        <end position="28"/>
    </location>
</feature>
<reference evidence="10 11" key="1">
    <citation type="submission" date="2017-08" db="EMBL/GenBank/DDBJ databases">
        <title>The complete genome sequence of Nocardiopsis gilva YIM 90087.</title>
        <authorList>
            <person name="Yin M."/>
            <person name="Tang S."/>
        </authorList>
    </citation>
    <scope>NUCLEOTIDE SEQUENCE [LARGE SCALE GENOMIC DNA]</scope>
    <source>
        <strain evidence="10 11">YIM 90087</strain>
    </source>
</reference>
<dbReference type="Proteomes" id="UP000215005">
    <property type="component" value="Chromosome"/>
</dbReference>
<dbReference type="GO" id="GO:0006508">
    <property type="term" value="P:proteolysis"/>
    <property type="evidence" value="ECO:0007669"/>
    <property type="project" value="UniProtKB-KW"/>
</dbReference>
<dbReference type="InterPro" id="IPR050131">
    <property type="entry name" value="Peptidase_S8_subtilisin-like"/>
</dbReference>
<evidence type="ECO:0000256" key="3">
    <source>
        <dbReference type="ARBA" id="ARBA00022801"/>
    </source>
</evidence>
<dbReference type="Pfam" id="PF00082">
    <property type="entry name" value="Peptidase_S8"/>
    <property type="match status" value="1"/>
</dbReference>
<evidence type="ECO:0000313" key="11">
    <source>
        <dbReference type="Proteomes" id="UP000215005"/>
    </source>
</evidence>
<evidence type="ECO:0000256" key="7">
    <source>
        <dbReference type="SAM" id="MobiDB-lite"/>
    </source>
</evidence>
<keyword evidence="2 5" id="KW-0645">Protease</keyword>
<dbReference type="InterPro" id="IPR000209">
    <property type="entry name" value="Peptidase_S8/S53_dom"/>
</dbReference>
<name>A0A223S6K4_9ACTN</name>
<dbReference type="InterPro" id="IPR022398">
    <property type="entry name" value="Peptidase_S8_His-AS"/>
</dbReference>